<protein>
    <submittedName>
        <fullName evidence="2">Putative secreted protein</fullName>
    </submittedName>
</protein>
<proteinExistence type="predicted"/>
<name>A0A2M4DLL8_ANODA</name>
<reference evidence="2" key="1">
    <citation type="submission" date="2018-01" db="EMBL/GenBank/DDBJ databases">
        <title>An insight into the sialome of Amazonian anophelines.</title>
        <authorList>
            <person name="Ribeiro J.M."/>
            <person name="Scarpassa V."/>
            <person name="Calvo E."/>
        </authorList>
    </citation>
    <scope>NUCLEOTIDE SEQUENCE</scope>
</reference>
<keyword evidence="1" id="KW-0472">Membrane</keyword>
<keyword evidence="1" id="KW-1133">Transmembrane helix</keyword>
<dbReference type="AlphaFoldDB" id="A0A2M4DLL8"/>
<sequence length="71" mass="7993">MALAMRIASGWGFWAITFLVYILQNTQFLTTRAKENTGDTVLVTLRVKIMHQTGSCSIQRHNLHSTEALLS</sequence>
<feature type="transmembrane region" description="Helical" evidence="1">
    <location>
        <begin position="6"/>
        <end position="23"/>
    </location>
</feature>
<keyword evidence="1" id="KW-0812">Transmembrane</keyword>
<organism evidence="2">
    <name type="scientific">Anopheles darlingi</name>
    <name type="common">Mosquito</name>
    <dbReference type="NCBI Taxonomy" id="43151"/>
    <lineage>
        <taxon>Eukaryota</taxon>
        <taxon>Metazoa</taxon>
        <taxon>Ecdysozoa</taxon>
        <taxon>Arthropoda</taxon>
        <taxon>Hexapoda</taxon>
        <taxon>Insecta</taxon>
        <taxon>Pterygota</taxon>
        <taxon>Neoptera</taxon>
        <taxon>Endopterygota</taxon>
        <taxon>Diptera</taxon>
        <taxon>Nematocera</taxon>
        <taxon>Culicoidea</taxon>
        <taxon>Culicidae</taxon>
        <taxon>Anophelinae</taxon>
        <taxon>Anopheles</taxon>
    </lineage>
</organism>
<evidence type="ECO:0000256" key="1">
    <source>
        <dbReference type="SAM" id="Phobius"/>
    </source>
</evidence>
<evidence type="ECO:0000313" key="2">
    <source>
        <dbReference type="EMBL" id="MBW78415.1"/>
    </source>
</evidence>
<accession>A0A2M4DLL8</accession>
<dbReference type="EMBL" id="GGFL01014237">
    <property type="protein sequence ID" value="MBW78415.1"/>
    <property type="molecule type" value="Transcribed_RNA"/>
</dbReference>